<evidence type="ECO:0000259" key="3">
    <source>
        <dbReference type="SMART" id="SM00062"/>
    </source>
</evidence>
<dbReference type="PANTHER" id="PTHR35936:SF25">
    <property type="entry name" value="ABC TRANSPORTER SUBSTRATE-BINDING PROTEIN"/>
    <property type="match status" value="1"/>
</dbReference>
<dbReference type="SUPFAM" id="SSF53850">
    <property type="entry name" value="Periplasmic binding protein-like II"/>
    <property type="match status" value="1"/>
</dbReference>
<dbReference type="EMBL" id="JPVZ01000004">
    <property type="protein sequence ID" value="OAZ09895.1"/>
    <property type="molecule type" value="Genomic_DNA"/>
</dbReference>
<dbReference type="PANTHER" id="PTHR35936">
    <property type="entry name" value="MEMBRANE-BOUND LYTIC MUREIN TRANSGLYCOSYLASE F"/>
    <property type="match status" value="1"/>
</dbReference>
<evidence type="ECO:0000313" key="4">
    <source>
        <dbReference type="EMBL" id="OAZ09895.1"/>
    </source>
</evidence>
<reference evidence="4 5" key="1">
    <citation type="submission" date="2014-07" db="EMBL/GenBank/DDBJ databases">
        <title>Draft genome sequence of Thalassospira tepidiphila 1-1B.</title>
        <authorList>
            <person name="Lai Q."/>
            <person name="Shao Z."/>
        </authorList>
    </citation>
    <scope>NUCLEOTIDE SEQUENCE [LARGE SCALE GENOMIC DNA]</scope>
    <source>
        <strain evidence="4 5">MCCC 1A03514</strain>
    </source>
</reference>
<sequence length="275" mass="32168">MKTPTARKQSFLELGICLCAAVCLILLSWKSPSARTLVIEGLEEAPLKWVDHEDPMGIDIDIMTEVLRTMGIRDYVFRFVDNGSRLLHNARNGQSDIVLTLSMNDERAEFLLYPNEAHLLLDWRFAIRAEDKEKIRFEEFSDLARVRIGAAADYSYTSAFWNSGLDIQTVARSDLLIPMLLQNRFDAVPVNYLNTIYDSLQNRYRNKIAFLYPPLRRAPYYNVFSKASDYPDKEAFLSRYDEIIREMREDGRLLRIFERYLGPDGYDWWQSQYSQ</sequence>
<gene>
    <name evidence="4" type="ORF">TH4_12000</name>
</gene>
<dbReference type="InterPro" id="IPR001638">
    <property type="entry name" value="Solute-binding_3/MltF_N"/>
</dbReference>
<dbReference type="Gene3D" id="3.40.190.10">
    <property type="entry name" value="Periplasmic binding protein-like II"/>
    <property type="match status" value="2"/>
</dbReference>
<organism evidence="4 5">
    <name type="scientific">Thalassospira tepidiphila MCCC 1A03514</name>
    <dbReference type="NCBI Taxonomy" id="1177930"/>
    <lineage>
        <taxon>Bacteria</taxon>
        <taxon>Pseudomonadati</taxon>
        <taxon>Pseudomonadota</taxon>
        <taxon>Alphaproteobacteria</taxon>
        <taxon>Rhodospirillales</taxon>
        <taxon>Thalassospiraceae</taxon>
        <taxon>Thalassospira</taxon>
    </lineage>
</organism>
<evidence type="ECO:0000313" key="5">
    <source>
        <dbReference type="Proteomes" id="UP000094009"/>
    </source>
</evidence>
<comment type="caution">
    <text evidence="4">The sequence shown here is derived from an EMBL/GenBank/DDBJ whole genome shotgun (WGS) entry which is preliminary data.</text>
</comment>
<feature type="domain" description="Solute-binding protein family 3/N-terminal" evidence="3">
    <location>
        <begin position="36"/>
        <end position="264"/>
    </location>
</feature>
<proteinExistence type="predicted"/>
<dbReference type="RefSeq" id="WP_064781218.1">
    <property type="nucleotide sequence ID" value="NZ_JPVZ01000004.1"/>
</dbReference>
<keyword evidence="2" id="KW-0812">Transmembrane</keyword>
<dbReference type="Pfam" id="PF00497">
    <property type="entry name" value="SBP_bac_3"/>
    <property type="match status" value="1"/>
</dbReference>
<accession>A0A853KZI7</accession>
<keyword evidence="1" id="KW-0732">Signal</keyword>
<dbReference type="AlphaFoldDB" id="A0A853KZI7"/>
<keyword evidence="2" id="KW-0472">Membrane</keyword>
<keyword evidence="2" id="KW-1133">Transmembrane helix</keyword>
<evidence type="ECO:0000256" key="2">
    <source>
        <dbReference type="SAM" id="Phobius"/>
    </source>
</evidence>
<name>A0A853KZI7_9PROT</name>
<protein>
    <submittedName>
        <fullName evidence="4">Amino acid ABC transporter substrate-binding protein</fullName>
    </submittedName>
</protein>
<evidence type="ECO:0000256" key="1">
    <source>
        <dbReference type="ARBA" id="ARBA00022729"/>
    </source>
</evidence>
<dbReference type="SMART" id="SM00062">
    <property type="entry name" value="PBPb"/>
    <property type="match status" value="1"/>
</dbReference>
<dbReference type="Proteomes" id="UP000094009">
    <property type="component" value="Unassembled WGS sequence"/>
</dbReference>
<feature type="transmembrane region" description="Helical" evidence="2">
    <location>
        <begin position="12"/>
        <end position="29"/>
    </location>
</feature>